<keyword evidence="2" id="KW-1185">Reference proteome</keyword>
<dbReference type="CDD" id="cd07505">
    <property type="entry name" value="HAD_BPGM-like"/>
    <property type="match status" value="1"/>
</dbReference>
<evidence type="ECO:0000313" key="1">
    <source>
        <dbReference type="EMBL" id="WOC31418.1"/>
    </source>
</evidence>
<dbReference type="Proteomes" id="UP001300604">
    <property type="component" value="Chromosome"/>
</dbReference>
<dbReference type="PRINTS" id="PR00413">
    <property type="entry name" value="HADHALOGNASE"/>
</dbReference>
<accession>A0AA97D9C2</accession>
<evidence type="ECO:0000313" key="2">
    <source>
        <dbReference type="Proteomes" id="UP001300604"/>
    </source>
</evidence>
<dbReference type="PANTHER" id="PTHR18901:SF38">
    <property type="entry name" value="PSEUDOURIDINE-5'-PHOSPHATASE"/>
    <property type="match status" value="1"/>
</dbReference>
<gene>
    <name evidence="1" type="ORF">PXC00_09325</name>
</gene>
<dbReference type="NCBIfam" id="TIGR01549">
    <property type="entry name" value="HAD-SF-IA-v1"/>
    <property type="match status" value="1"/>
</dbReference>
<proteinExistence type="predicted"/>
<dbReference type="SFLD" id="SFLDS00003">
    <property type="entry name" value="Haloacid_Dehalogenase"/>
    <property type="match status" value="1"/>
</dbReference>
<dbReference type="InterPro" id="IPR023198">
    <property type="entry name" value="PGP-like_dom2"/>
</dbReference>
<dbReference type="SFLD" id="SFLDG01129">
    <property type="entry name" value="C1.5:_HAD__Beta-PGM__Phosphata"/>
    <property type="match status" value="1"/>
</dbReference>
<dbReference type="KEGG" id="carl:PXC00_09325"/>
<protein>
    <submittedName>
        <fullName evidence="1">HAD family phosphatase</fullName>
    </submittedName>
</protein>
<dbReference type="GO" id="GO:0016791">
    <property type="term" value="F:phosphatase activity"/>
    <property type="evidence" value="ECO:0007669"/>
    <property type="project" value="TreeGrafter"/>
</dbReference>
<dbReference type="NCBIfam" id="TIGR01509">
    <property type="entry name" value="HAD-SF-IA-v3"/>
    <property type="match status" value="1"/>
</dbReference>
<dbReference type="AlphaFoldDB" id="A0AA97D9C2"/>
<dbReference type="EMBL" id="CP135996">
    <property type="protein sequence ID" value="WOC31418.1"/>
    <property type="molecule type" value="Genomic_DNA"/>
</dbReference>
<dbReference type="InterPro" id="IPR036412">
    <property type="entry name" value="HAD-like_sf"/>
</dbReference>
<dbReference type="PANTHER" id="PTHR18901">
    <property type="entry name" value="2-DEOXYGLUCOSE-6-PHOSPHATE PHOSPHATASE 2"/>
    <property type="match status" value="1"/>
</dbReference>
<dbReference type="Gene3D" id="1.10.150.240">
    <property type="entry name" value="Putative phosphatase, domain 2"/>
    <property type="match status" value="1"/>
</dbReference>
<dbReference type="InterPro" id="IPR006439">
    <property type="entry name" value="HAD-SF_hydro_IA"/>
</dbReference>
<dbReference type="RefSeq" id="WP_275845238.1">
    <property type="nucleotide sequence ID" value="NZ_CP135996.1"/>
</dbReference>
<name>A0AA97D9C2_9FIRM</name>
<organism evidence="1 2">
    <name type="scientific">Caproicibacterium argilliputei</name>
    <dbReference type="NCBI Taxonomy" id="3030016"/>
    <lineage>
        <taxon>Bacteria</taxon>
        <taxon>Bacillati</taxon>
        <taxon>Bacillota</taxon>
        <taxon>Clostridia</taxon>
        <taxon>Eubacteriales</taxon>
        <taxon>Oscillospiraceae</taxon>
        <taxon>Caproicibacterium</taxon>
    </lineage>
</organism>
<reference evidence="1" key="1">
    <citation type="submission" date="2023-09" db="EMBL/GenBank/DDBJ databases">
        <authorList>
            <person name="Zeng C."/>
        </authorList>
    </citation>
    <scope>NUCLEOTIDE SEQUENCE</scope>
    <source>
        <strain evidence="1">ZCY20-5</strain>
    </source>
</reference>
<reference evidence="1" key="2">
    <citation type="submission" date="2024-06" db="EMBL/GenBank/DDBJ databases">
        <title>Caproicibacterium argilliputei sp. nov, a novel caproic acid producing anaerobic bacterium isolated from pit mud.</title>
        <authorList>
            <person name="Xia S."/>
        </authorList>
    </citation>
    <scope>NUCLEOTIDE SEQUENCE</scope>
    <source>
        <strain evidence="1">ZCY20-5</strain>
    </source>
</reference>
<dbReference type="InterPro" id="IPR023214">
    <property type="entry name" value="HAD_sf"/>
</dbReference>
<sequence length="222" mass="25068">MQVQYAIFDMDGTLLDSMYVWDTVGETVLRRHGIAAPDDLRETMRDKTVEEVARYFRALGAQASAEQLIREINDVPYEKYLREVQPKPGAEAFLRRLHRQGTPMCVVSSTDAASIRAAFDRLHLTELFDFLLSTSDFGSGKDKPEIFRAAARRLGGKPEKTVVFEDALYAVRTAKAAGFPVVALEDRRAAAEKPELERLADVYLPDLRAFPWEEDAAWNAVR</sequence>
<dbReference type="Pfam" id="PF00702">
    <property type="entry name" value="Hydrolase"/>
    <property type="match status" value="1"/>
</dbReference>
<dbReference type="Gene3D" id="3.40.50.1000">
    <property type="entry name" value="HAD superfamily/HAD-like"/>
    <property type="match status" value="1"/>
</dbReference>
<dbReference type="SUPFAM" id="SSF56784">
    <property type="entry name" value="HAD-like"/>
    <property type="match status" value="1"/>
</dbReference>